<dbReference type="GeneID" id="5726009"/>
<comment type="similarity">
    <text evidence="1">Belongs to the DNA mismatch repair MutS family.</text>
</comment>
<dbReference type="SMART" id="SM00533">
    <property type="entry name" value="MUTSd"/>
    <property type="match status" value="1"/>
</dbReference>
<keyword evidence="4" id="KW-0238">DNA-binding</keyword>
<dbReference type="PANTHER" id="PTHR11361">
    <property type="entry name" value="DNA MISMATCH REPAIR PROTEIN MUTS FAMILY MEMBER"/>
    <property type="match status" value="1"/>
</dbReference>
<dbReference type="GO" id="GO:0005634">
    <property type="term" value="C:nucleus"/>
    <property type="evidence" value="ECO:0000318"/>
    <property type="project" value="GO_Central"/>
</dbReference>
<feature type="compositionally biased region" description="Low complexity" evidence="5">
    <location>
        <begin position="130"/>
        <end position="159"/>
    </location>
</feature>
<name>A0A2K3CPS8_CHLRE</name>
<reference evidence="7 8" key="1">
    <citation type="journal article" date="2007" name="Science">
        <title>The Chlamydomonas genome reveals the evolution of key animal and plant functions.</title>
        <authorList>
            <person name="Merchant S.S."/>
            <person name="Prochnik S.E."/>
            <person name="Vallon O."/>
            <person name="Harris E.H."/>
            <person name="Karpowicz S.J."/>
            <person name="Witman G.B."/>
            <person name="Terry A."/>
            <person name="Salamov A."/>
            <person name="Fritz-Laylin L.K."/>
            <person name="Marechal-Drouard L."/>
            <person name="Marshall W.F."/>
            <person name="Qu L.H."/>
            <person name="Nelson D.R."/>
            <person name="Sanderfoot A.A."/>
            <person name="Spalding M.H."/>
            <person name="Kapitonov V.V."/>
            <person name="Ren Q."/>
            <person name="Ferris P."/>
            <person name="Lindquist E."/>
            <person name="Shapiro H."/>
            <person name="Lucas S.M."/>
            <person name="Grimwood J."/>
            <person name="Schmutz J."/>
            <person name="Cardol P."/>
            <person name="Cerutti H."/>
            <person name="Chanfreau G."/>
            <person name="Chen C.L."/>
            <person name="Cognat V."/>
            <person name="Croft M.T."/>
            <person name="Dent R."/>
            <person name="Dutcher S."/>
            <person name="Fernandez E."/>
            <person name="Fukuzawa H."/>
            <person name="Gonzalez-Ballester D."/>
            <person name="Gonzalez-Halphen D."/>
            <person name="Hallmann A."/>
            <person name="Hanikenne M."/>
            <person name="Hippler M."/>
            <person name="Inwood W."/>
            <person name="Jabbari K."/>
            <person name="Kalanon M."/>
            <person name="Kuras R."/>
            <person name="Lefebvre P.A."/>
            <person name="Lemaire S.D."/>
            <person name="Lobanov A.V."/>
            <person name="Lohr M."/>
            <person name="Manuell A."/>
            <person name="Meier I."/>
            <person name="Mets L."/>
            <person name="Mittag M."/>
            <person name="Mittelmeier T."/>
            <person name="Moroney J.V."/>
            <person name="Moseley J."/>
            <person name="Napoli C."/>
            <person name="Nedelcu A.M."/>
            <person name="Niyogi K."/>
            <person name="Novoselov S.V."/>
            <person name="Paulsen I.T."/>
            <person name="Pazour G."/>
            <person name="Purton S."/>
            <person name="Ral J.P."/>
            <person name="Riano-Pachon D.M."/>
            <person name="Riekhof W."/>
            <person name="Rymarquis L."/>
            <person name="Schroda M."/>
            <person name="Stern D."/>
            <person name="Umen J."/>
            <person name="Willows R."/>
            <person name="Wilson N."/>
            <person name="Zimmer S.L."/>
            <person name="Allmer J."/>
            <person name="Balk J."/>
            <person name="Bisova K."/>
            <person name="Chen C.J."/>
            <person name="Elias M."/>
            <person name="Gendler K."/>
            <person name="Hauser C."/>
            <person name="Lamb M.R."/>
            <person name="Ledford H."/>
            <person name="Long J.C."/>
            <person name="Minagawa J."/>
            <person name="Page M.D."/>
            <person name="Pan J."/>
            <person name="Pootakham W."/>
            <person name="Roje S."/>
            <person name="Rose A."/>
            <person name="Stahlberg E."/>
            <person name="Terauchi A.M."/>
            <person name="Yang P."/>
            <person name="Ball S."/>
            <person name="Bowler C."/>
            <person name="Dieckmann C.L."/>
            <person name="Gladyshev V.N."/>
            <person name="Green P."/>
            <person name="Jorgensen R."/>
            <person name="Mayfield S."/>
            <person name="Mueller-Roeber B."/>
            <person name="Rajamani S."/>
            <person name="Sayre R.T."/>
            <person name="Brokstein P."/>
            <person name="Dubchak I."/>
            <person name="Goodstein D."/>
            <person name="Hornick L."/>
            <person name="Huang Y.W."/>
            <person name="Jhaveri J."/>
            <person name="Luo Y."/>
            <person name="Martinez D."/>
            <person name="Ngau W.C."/>
            <person name="Otillar B."/>
            <person name="Poliakov A."/>
            <person name="Porter A."/>
            <person name="Szajkowski L."/>
            <person name="Werner G."/>
            <person name="Zhou K."/>
            <person name="Grigoriev I.V."/>
            <person name="Rokhsar D.S."/>
            <person name="Grossman A.R."/>
        </authorList>
    </citation>
    <scope>NUCLEOTIDE SEQUENCE [LARGE SCALE GENOMIC DNA]</scope>
    <source>
        <strain evidence="8">CC-503</strain>
    </source>
</reference>
<feature type="region of interest" description="Disordered" evidence="5">
    <location>
        <begin position="531"/>
        <end position="577"/>
    </location>
</feature>
<keyword evidence="3" id="KW-0067">ATP-binding</keyword>
<dbReference type="Pfam" id="PF05192">
    <property type="entry name" value="MutS_III"/>
    <property type="match status" value="1"/>
</dbReference>
<dbReference type="GO" id="GO:0006298">
    <property type="term" value="P:mismatch repair"/>
    <property type="evidence" value="ECO:0007669"/>
    <property type="project" value="InterPro"/>
</dbReference>
<dbReference type="EMBL" id="CM008978">
    <property type="protein sequence ID" value="PNW70289.1"/>
    <property type="molecule type" value="Genomic_DNA"/>
</dbReference>
<dbReference type="PROSITE" id="PS00486">
    <property type="entry name" value="DNA_MISMATCH_REPAIR_2"/>
    <property type="match status" value="1"/>
</dbReference>
<dbReference type="Proteomes" id="UP000006906">
    <property type="component" value="Chromosome 17"/>
</dbReference>
<dbReference type="SMART" id="SM00534">
    <property type="entry name" value="MUTSac"/>
    <property type="match status" value="1"/>
</dbReference>
<evidence type="ECO:0000256" key="4">
    <source>
        <dbReference type="ARBA" id="ARBA00023125"/>
    </source>
</evidence>
<dbReference type="OrthoDB" id="547493at2759"/>
<dbReference type="GO" id="GO:0003690">
    <property type="term" value="F:double-stranded DNA binding"/>
    <property type="evidence" value="ECO:0000318"/>
    <property type="project" value="GO_Central"/>
</dbReference>
<dbReference type="SUPFAM" id="SSF48334">
    <property type="entry name" value="DNA repair protein MutS, domain III"/>
    <property type="match status" value="1"/>
</dbReference>
<keyword evidence="8" id="KW-1185">Reference proteome</keyword>
<gene>
    <name evidence="7" type="ORF">CHLRE_17g713650v5</name>
</gene>
<dbReference type="Gene3D" id="3.40.50.300">
    <property type="entry name" value="P-loop containing nucleotide triphosphate hydrolases"/>
    <property type="match status" value="1"/>
</dbReference>
<feature type="compositionally biased region" description="Gly residues" evidence="5">
    <location>
        <begin position="448"/>
        <end position="459"/>
    </location>
</feature>
<dbReference type="InterPro" id="IPR036187">
    <property type="entry name" value="DNA_mismatch_repair_MutS_sf"/>
</dbReference>
<dbReference type="Pfam" id="PF00488">
    <property type="entry name" value="MutS_V"/>
    <property type="match status" value="2"/>
</dbReference>
<dbReference type="InterPro" id="IPR000432">
    <property type="entry name" value="DNA_mismatch_repair_MutS_C"/>
</dbReference>
<dbReference type="InParanoid" id="A0A2K3CPS8"/>
<proteinExistence type="inferred from homology"/>
<evidence type="ECO:0000256" key="5">
    <source>
        <dbReference type="SAM" id="MobiDB-lite"/>
    </source>
</evidence>
<feature type="region of interest" description="Disordered" evidence="5">
    <location>
        <begin position="424"/>
        <end position="459"/>
    </location>
</feature>
<accession>A0A2K3CPS8</accession>
<protein>
    <recommendedName>
        <fullName evidence="6">DNA mismatch repair proteins mutS family domain-containing protein</fullName>
    </recommendedName>
</protein>
<feature type="domain" description="DNA mismatch repair proteins mutS family" evidence="6">
    <location>
        <begin position="1165"/>
        <end position="1181"/>
    </location>
</feature>
<evidence type="ECO:0000313" key="7">
    <source>
        <dbReference type="EMBL" id="PNW70289.1"/>
    </source>
</evidence>
<dbReference type="GO" id="GO:0140664">
    <property type="term" value="F:ATP-dependent DNA damage sensor activity"/>
    <property type="evidence" value="ECO:0007669"/>
    <property type="project" value="InterPro"/>
</dbReference>
<feature type="compositionally biased region" description="Low complexity" evidence="5">
    <location>
        <begin position="297"/>
        <end position="312"/>
    </location>
</feature>
<dbReference type="Gene3D" id="1.10.1420.10">
    <property type="match status" value="1"/>
</dbReference>
<evidence type="ECO:0000313" key="8">
    <source>
        <dbReference type="Proteomes" id="UP000006906"/>
    </source>
</evidence>
<sequence length="1425" mass="144011">MWFSPNGPGADSLAQQGMAYREDRSRWNPGGVDPQPAGVALQPLQRIAAGPRAPFEVAPAASGATNPFAGCLGGGRVRQRIGGGHSGLWLSGGSGGDGEFAAGAAGPATAHVPGGYSGLGGGDPGGSGASTGAWAAGPEGGAAAEQYSEGWAAGQAAAGGSTGRGSRGPNDLHQSARHQTTSRLPSSRTAALDVGRHQQHAQQARAQFGDLGRAQQLPTPARQPPPPQQQEWHSHHGQQQAAAWSYYGDVNISSGGGGGLHDAARLAEEYADQLLSGGGGAGRAGAGVLDEPLPHAAAGSADAAAGEAADAGMGRHGLGRQQGPSDVPDLQHQQHQQQQRHRGLGGQQQVVMAAAYYGSTLGVAVYDALCNELGVMQCHDEVKGPQAYQMLQLAKLQLGPDLLLLSSKSDAAALEAAQLQLPDTGAGAVDAGDGSAGEGRGPADTGDGDGGGEGGGEGAAAGIEVRLERSGAFAYEEAKRRVTSQLVVRDSSGGSGASVPHQQLLLPELLGQGQAVSALGALVAHLLREGHGRAPEGGEGEEHEEGEEEDGDGWGGGSGTGRGAGVRGRGRGRRAGAAGGSGVVLVVERLKQLSMQGLLQVDGATLYGLQVFASERHPSAMGLGRPKEGFSLFNLVAHRCVTNMGRRLLRLWFLRPAADLDVIRDRQDTIELLLRDGAELVPLLRAEIKPLPDVHSLLRRLAAVQQRPDLRALQLLQSCLLQLLRLRSVFAEHLAPGGVAQDTGGSGGRAAASGATAAEQHQPLSWERVGVSAKVLTHISQDLQGAVDLLLSILDTNQPEEGLVVAAGVCPPLDRLKAAYRALPSLLTAVVEAELRRVPRYLMRSNLQQLWTVLYLPQVGFMMKVEGQQLTADLLDALPDFELAFTGSEAAASAASAGAGVGGAAGGSGDGAGGGGDGSGSGWAAYYHTQATRDLNARFGDLLYKIQDLEGTLLAEMAARLLAAHGAPLQRAAAAAAELDCLLALAALAAEGGGGGAGGGYCRPQVTADNVLTVVNGRHPLAELVVPTYIPFSVEFGARAARLQVVTGPNASGKSCYARAVALIAYLAHLGSYVPAQAATIGLADRIAARCATPPLGAATVFKVAGGAAAAAAAGSGEGGAYGGVAAAGGGGLGGGGGGRLLRPSTFMADLTQVSAMLRTATERTLLVLDEFGKGTLASDGVGLCAALLTHFAGAGSSSGTGGSDTEAVLGLAAAEGGSTGAGAAQAPRRLRLPPRLVLCTHFHELFRPGVLPPSRQLAFLQMEVLSSSAAAGGGGGDGCDGGGRASGGGSDACAARGGGSNGRAGGGDVGGAGGGAAATGTTVFLYRLVPGCCSSSFGVHCAALAGLEDAVCRRAEEVIRAVQQGAPIGRSARVLACERVAHEGRLLRRLQGAAVLPAGRDLDQELLRVFREEQQRQAQQEGHA</sequence>
<feature type="compositionally biased region" description="Polar residues" evidence="5">
    <location>
        <begin position="177"/>
        <end position="189"/>
    </location>
</feature>
<evidence type="ECO:0000259" key="6">
    <source>
        <dbReference type="PROSITE" id="PS00486"/>
    </source>
</evidence>
<feature type="compositionally biased region" description="Low complexity" evidence="5">
    <location>
        <begin position="749"/>
        <end position="758"/>
    </location>
</feature>
<dbReference type="InterPro" id="IPR045076">
    <property type="entry name" value="MutS"/>
</dbReference>
<dbReference type="InterPro" id="IPR007696">
    <property type="entry name" value="DNA_mismatch_repair_MutS_core"/>
</dbReference>
<dbReference type="PANTHER" id="PTHR11361:SF20">
    <property type="entry name" value="MUTS PROTEIN HOMOLOG 5"/>
    <property type="match status" value="1"/>
</dbReference>
<keyword evidence="2" id="KW-0547">Nucleotide-binding</keyword>
<feature type="compositionally biased region" description="Gly residues" evidence="5">
    <location>
        <begin position="115"/>
        <end position="129"/>
    </location>
</feature>
<feature type="compositionally biased region" description="Gly residues" evidence="5">
    <location>
        <begin position="553"/>
        <end position="567"/>
    </location>
</feature>
<organism evidence="7 8">
    <name type="scientific">Chlamydomonas reinhardtii</name>
    <name type="common">Chlamydomonas smithii</name>
    <dbReference type="NCBI Taxonomy" id="3055"/>
    <lineage>
        <taxon>Eukaryota</taxon>
        <taxon>Viridiplantae</taxon>
        <taxon>Chlorophyta</taxon>
        <taxon>core chlorophytes</taxon>
        <taxon>Chlorophyceae</taxon>
        <taxon>CS clade</taxon>
        <taxon>Chlamydomonadales</taxon>
        <taxon>Chlamydomonadaceae</taxon>
        <taxon>Chlamydomonas</taxon>
    </lineage>
</organism>
<evidence type="ECO:0000256" key="1">
    <source>
        <dbReference type="ARBA" id="ARBA00006271"/>
    </source>
</evidence>
<dbReference type="GO" id="GO:0005524">
    <property type="term" value="F:ATP binding"/>
    <property type="evidence" value="ECO:0007669"/>
    <property type="project" value="UniProtKB-KW"/>
</dbReference>
<dbReference type="STRING" id="3055.A0A2K3CPS8"/>
<feature type="region of interest" description="Disordered" evidence="5">
    <location>
        <begin position="115"/>
        <end position="240"/>
    </location>
</feature>
<dbReference type="Gramene" id="PNW70289">
    <property type="protein sequence ID" value="PNW70289"/>
    <property type="gene ID" value="CHLRE_17g713650v5"/>
</dbReference>
<evidence type="ECO:0000256" key="2">
    <source>
        <dbReference type="ARBA" id="ARBA00022741"/>
    </source>
</evidence>
<evidence type="ECO:0000256" key="3">
    <source>
        <dbReference type="ARBA" id="ARBA00022840"/>
    </source>
</evidence>
<dbReference type="GO" id="GO:0030983">
    <property type="term" value="F:mismatched DNA binding"/>
    <property type="evidence" value="ECO:0007669"/>
    <property type="project" value="InterPro"/>
</dbReference>
<dbReference type="InterPro" id="IPR027417">
    <property type="entry name" value="P-loop_NTPase"/>
</dbReference>
<dbReference type="GO" id="GO:0051026">
    <property type="term" value="P:chiasma assembly"/>
    <property type="evidence" value="ECO:0000318"/>
    <property type="project" value="GO_Central"/>
</dbReference>
<feature type="compositionally biased region" description="Acidic residues" evidence="5">
    <location>
        <begin position="538"/>
        <end position="552"/>
    </location>
</feature>
<dbReference type="KEGG" id="cre:CHLRE_17g713650v5"/>
<dbReference type="SUPFAM" id="SSF52540">
    <property type="entry name" value="P-loop containing nucleoside triphosphate hydrolases"/>
    <property type="match status" value="1"/>
</dbReference>
<feature type="region of interest" description="Disordered" evidence="5">
    <location>
        <begin position="741"/>
        <end position="761"/>
    </location>
</feature>
<feature type="region of interest" description="Disordered" evidence="5">
    <location>
        <begin position="297"/>
        <end position="345"/>
    </location>
</feature>
<dbReference type="RefSeq" id="XP_042914585.1">
    <property type="nucleotide sequence ID" value="XM_043072126.1"/>
</dbReference>
<feature type="compositionally biased region" description="Low complexity" evidence="5">
    <location>
        <begin position="424"/>
        <end position="433"/>
    </location>
</feature>
<dbReference type="FunCoup" id="A0A2K3CPS8">
    <property type="interactions" value="456"/>
</dbReference>